<name>A0A385EGK3_9CAUD</name>
<gene>
    <name evidence="1" type="ORF">CcrSC_gp327</name>
</gene>
<dbReference type="Proteomes" id="UP000259683">
    <property type="component" value="Segment"/>
</dbReference>
<evidence type="ECO:0000313" key="1">
    <source>
        <dbReference type="EMBL" id="AXQ69909.1"/>
    </source>
</evidence>
<proteinExistence type="predicted"/>
<accession>A0A385EGK3</accession>
<keyword evidence="2" id="KW-1185">Reference proteome</keyword>
<organism evidence="1 2">
    <name type="scientific">Caulobacter phage CcrSC</name>
    <dbReference type="NCBI Taxonomy" id="2283272"/>
    <lineage>
        <taxon>Viruses</taxon>
        <taxon>Duplodnaviria</taxon>
        <taxon>Heunggongvirae</taxon>
        <taxon>Uroviricota</taxon>
        <taxon>Caudoviricetes</taxon>
        <taxon>Jeanschmidtviridae</taxon>
        <taxon>Bertelyvirus</taxon>
        <taxon>Bertelyvirus SC</taxon>
    </lineage>
</organism>
<evidence type="ECO:0000313" key="2">
    <source>
        <dbReference type="Proteomes" id="UP000259683"/>
    </source>
</evidence>
<reference evidence="1" key="2">
    <citation type="submission" date="2021-07" db="EMBL/GenBank/DDBJ databases">
        <title>Giant CbK-like Caulobacter bacteriophages have genetically divergent genomes.</title>
        <authorList>
            <person name="Wilson K."/>
            <person name="Ely B."/>
        </authorList>
    </citation>
    <scope>NUCLEOTIDE SEQUENCE</scope>
</reference>
<dbReference type="EMBL" id="MH588547">
    <property type="protein sequence ID" value="AXQ69909.1"/>
    <property type="molecule type" value="Genomic_DNA"/>
</dbReference>
<protein>
    <submittedName>
        <fullName evidence="1">Uncharacterized protein</fullName>
    </submittedName>
</protein>
<reference evidence="1" key="1">
    <citation type="submission" date="2018-07" db="EMBL/GenBank/DDBJ databases">
        <authorList>
            <person name="Wilson K.M."/>
            <person name="Ely B."/>
        </authorList>
    </citation>
    <scope>NUCLEOTIDE SEQUENCE</scope>
</reference>
<sequence>MTDIHAFSNAIYETRDTMRGVAGGLDHLASAFLTTGNAKVAQELYDLCEALDKQVDRLMSAYSQKVTDDVRASEQATATMLLGIAGGMKVAGGLSQEGEGVMLALAESVSPGVTIPIREAV</sequence>